<dbReference type="PANTHER" id="PTHR12890:SF0">
    <property type="entry name" value="PROTEIN-L-HISTIDINE N-PROS-METHYLTRANSFERASE"/>
    <property type="match status" value="1"/>
</dbReference>
<evidence type="ECO:0000313" key="1">
    <source>
        <dbReference type="EMBL" id="GMI33824.1"/>
    </source>
</evidence>
<dbReference type="Pfam" id="PF05219">
    <property type="entry name" value="DREV"/>
    <property type="match status" value="1"/>
</dbReference>
<dbReference type="Proteomes" id="UP001165060">
    <property type="component" value="Unassembled WGS sequence"/>
</dbReference>
<dbReference type="InterPro" id="IPR007884">
    <property type="entry name" value="METL9"/>
</dbReference>
<dbReference type="PANTHER" id="PTHR12890">
    <property type="entry name" value="DREV PROTEIN"/>
    <property type="match status" value="1"/>
</dbReference>
<dbReference type="Gene3D" id="3.40.50.150">
    <property type="entry name" value="Vaccinia Virus protein VP39"/>
    <property type="match status" value="1"/>
</dbReference>
<dbReference type="SUPFAM" id="SSF53335">
    <property type="entry name" value="S-adenosyl-L-methionine-dependent methyltransferases"/>
    <property type="match status" value="1"/>
</dbReference>
<gene>
    <name evidence="1" type="ORF">TeGR_g3774</name>
</gene>
<sequence length="305" mass="32744">MSSKLLHSLSSSHAYSQHTRSIFQSLQSSSTASSFIASNQASLFKTLQHKVLSNTFLGYGQSDFDINGTLDMYPLHLFNESQISSLLPPSHSSSSPSSSSSFALLDVGAGAGAVTATLASTLPAHATVTATETSPVMAGLLSDRGYEVWGHDIASPPAHVEQKGESFDLVSMLNVIDRTPRPLSLLRAAHRLLKPNGHVLLATPLPFRPFFFAANHKGAQVTGYATKRHGKPVESLALREGGSWDEQCQYMLEKALPALGLAPVAFSRLPYVSGGDYFKPEGYVLDDLVVVARKIEPAEPPAVQR</sequence>
<organism evidence="1 2">
    <name type="scientific">Tetraparma gracilis</name>
    <dbReference type="NCBI Taxonomy" id="2962635"/>
    <lineage>
        <taxon>Eukaryota</taxon>
        <taxon>Sar</taxon>
        <taxon>Stramenopiles</taxon>
        <taxon>Ochrophyta</taxon>
        <taxon>Bolidophyceae</taxon>
        <taxon>Parmales</taxon>
        <taxon>Triparmaceae</taxon>
        <taxon>Tetraparma</taxon>
    </lineage>
</organism>
<evidence type="ECO:0008006" key="3">
    <source>
        <dbReference type="Google" id="ProtNLM"/>
    </source>
</evidence>
<name>A0ABQ6MVY9_9STRA</name>
<proteinExistence type="predicted"/>
<keyword evidence="2" id="KW-1185">Reference proteome</keyword>
<protein>
    <recommendedName>
        <fullName evidence="3">S-adenosyl-L-methionine-dependent methyltransferase</fullName>
    </recommendedName>
</protein>
<dbReference type="EMBL" id="BRYB01000605">
    <property type="protein sequence ID" value="GMI33824.1"/>
    <property type="molecule type" value="Genomic_DNA"/>
</dbReference>
<dbReference type="InterPro" id="IPR029063">
    <property type="entry name" value="SAM-dependent_MTases_sf"/>
</dbReference>
<reference evidence="1 2" key="1">
    <citation type="journal article" date="2023" name="Commun. Biol.">
        <title>Genome analysis of Parmales, the sister group of diatoms, reveals the evolutionary specialization of diatoms from phago-mixotrophs to photoautotrophs.</title>
        <authorList>
            <person name="Ban H."/>
            <person name="Sato S."/>
            <person name="Yoshikawa S."/>
            <person name="Yamada K."/>
            <person name="Nakamura Y."/>
            <person name="Ichinomiya M."/>
            <person name="Sato N."/>
            <person name="Blanc-Mathieu R."/>
            <person name="Endo H."/>
            <person name="Kuwata A."/>
            <person name="Ogata H."/>
        </authorList>
    </citation>
    <scope>NUCLEOTIDE SEQUENCE [LARGE SCALE GENOMIC DNA]</scope>
</reference>
<dbReference type="CDD" id="cd02440">
    <property type="entry name" value="AdoMet_MTases"/>
    <property type="match status" value="1"/>
</dbReference>
<accession>A0ABQ6MVY9</accession>
<evidence type="ECO:0000313" key="2">
    <source>
        <dbReference type="Proteomes" id="UP001165060"/>
    </source>
</evidence>
<comment type="caution">
    <text evidence="1">The sequence shown here is derived from an EMBL/GenBank/DDBJ whole genome shotgun (WGS) entry which is preliminary data.</text>
</comment>